<dbReference type="PROSITE" id="PS50820">
    <property type="entry name" value="LCCL"/>
    <property type="match status" value="1"/>
</dbReference>
<accession>A0A423VAG6</accession>
<evidence type="ECO:0000259" key="2">
    <source>
        <dbReference type="PROSITE" id="PS50820"/>
    </source>
</evidence>
<sequence length="661" mass="74626">MSLENGHVATGDGAHDVPEHAEAAGIESHPDAPIEGPRLHELQGGDTTSLPRFLEDENLNKYLRWIPYPIRRFGRTAARWAKGPQTPVAFHIEPIFPAVQHLPILLLDKYLPKRRQRILLFITYILIWILTFSLVKRHESGITELKPWGKPEEIGCGAYFWGKGNSCDLNGNKCRPFKDTEFAFRCPASCESYQLSEPRAVGDQEINYRQLVIGGPVNDTDDYGAYRGDSHICVSAIHAGVISNAEGGCGVVRLVGKRSNYASTSRHGIESVGFDSYFPQSYLFEESVQCKARDMRWPLLVVDVVFTTVLSLFTTSPAVFFFTIFTGIFWHVGLVSDPPGHASFRDLFTIIVGKYVPVMFVTWVMYDKMGVRRTLGGLTAQIEKTVLWLGACWVGALDNYTLSPHIPINRLNAHDINQQPGGVLALLIIVFIIFFIVLKQIWFFRQEGRLIPYGKLYLGLLGGVLFCLCLKIWDLNLRLHHYFLALILLTGTRMQTRPALLYQGLLIGLFINGIARWGWDPILQTSHALRGDGQLGSVLPNLVSTPEIQVGSPVSNITFQWETPPQRNIRLDGISLLVNDVERFRGFFDDDEDFEDKTFTWLRNADTEVKEYFRFAYVSGTRSLDYTKAGIWDQDLEWKPMKPGASSIDERSVFGEAKVDL</sequence>
<evidence type="ECO:0000256" key="1">
    <source>
        <dbReference type="SAM" id="Phobius"/>
    </source>
</evidence>
<keyword evidence="1" id="KW-1133">Transmembrane helix</keyword>
<dbReference type="PANTHER" id="PTHR31331">
    <property type="entry name" value="LCCL DOMAIN PROTEIN (AFU_ORTHOLOGUE AFUA_5G08630)"/>
    <property type="match status" value="1"/>
</dbReference>
<comment type="caution">
    <text evidence="3">The sequence shown here is derived from an EMBL/GenBank/DDBJ whole genome shotgun (WGS) entry which is preliminary data.</text>
</comment>
<keyword evidence="1" id="KW-0812">Transmembrane</keyword>
<dbReference type="AlphaFoldDB" id="A0A423VAG6"/>
<dbReference type="SUPFAM" id="SSF69848">
    <property type="entry name" value="LCCL domain"/>
    <property type="match status" value="1"/>
</dbReference>
<feature type="transmembrane region" description="Helical" evidence="1">
    <location>
        <begin position="347"/>
        <end position="366"/>
    </location>
</feature>
<dbReference type="Gene3D" id="2.170.130.20">
    <property type="entry name" value="LCCL-like domain"/>
    <property type="match status" value="1"/>
</dbReference>
<dbReference type="Proteomes" id="UP000283895">
    <property type="component" value="Unassembled WGS sequence"/>
</dbReference>
<organism evidence="3 4">
    <name type="scientific">Cytospora schulzeri</name>
    <dbReference type="NCBI Taxonomy" id="448051"/>
    <lineage>
        <taxon>Eukaryota</taxon>
        <taxon>Fungi</taxon>
        <taxon>Dikarya</taxon>
        <taxon>Ascomycota</taxon>
        <taxon>Pezizomycotina</taxon>
        <taxon>Sordariomycetes</taxon>
        <taxon>Sordariomycetidae</taxon>
        <taxon>Diaporthales</taxon>
        <taxon>Cytosporaceae</taxon>
        <taxon>Cytospora</taxon>
    </lineage>
</organism>
<keyword evidence="1" id="KW-0472">Membrane</keyword>
<dbReference type="InterPro" id="IPR036609">
    <property type="entry name" value="LCCL_sf"/>
</dbReference>
<dbReference type="OrthoDB" id="441660at2759"/>
<dbReference type="PANTHER" id="PTHR31331:SF8">
    <property type="entry name" value="LCCL DOMAIN PROTEIN (AFU_ORTHOLOGUE AFUA_5G02970)"/>
    <property type="match status" value="1"/>
</dbReference>
<feature type="transmembrane region" description="Helical" evidence="1">
    <location>
        <begin position="118"/>
        <end position="135"/>
    </location>
</feature>
<feature type="transmembrane region" description="Helical" evidence="1">
    <location>
        <begin position="299"/>
        <end position="332"/>
    </location>
</feature>
<evidence type="ECO:0000313" key="3">
    <source>
        <dbReference type="EMBL" id="ROV87892.1"/>
    </source>
</evidence>
<protein>
    <recommendedName>
        <fullName evidence="2">LCCL domain-containing protein</fullName>
    </recommendedName>
</protein>
<feature type="transmembrane region" description="Helical" evidence="1">
    <location>
        <begin position="456"/>
        <end position="473"/>
    </location>
</feature>
<dbReference type="EMBL" id="LKEA01000086">
    <property type="protein sequence ID" value="ROV87892.1"/>
    <property type="molecule type" value="Genomic_DNA"/>
</dbReference>
<feature type="domain" description="LCCL" evidence="2">
    <location>
        <begin position="167"/>
        <end position="272"/>
    </location>
</feature>
<keyword evidence="4" id="KW-1185">Reference proteome</keyword>
<dbReference type="Pfam" id="PF03815">
    <property type="entry name" value="LCCL"/>
    <property type="match status" value="1"/>
</dbReference>
<feature type="transmembrane region" description="Helical" evidence="1">
    <location>
        <begin position="386"/>
        <end position="403"/>
    </location>
</feature>
<reference evidence="3 4" key="1">
    <citation type="submission" date="2015-09" db="EMBL/GenBank/DDBJ databases">
        <title>Host preference determinants of Valsa canker pathogens revealed by comparative genomics.</title>
        <authorList>
            <person name="Yin Z."/>
            <person name="Huang L."/>
        </authorList>
    </citation>
    <scope>NUCLEOTIDE SEQUENCE [LARGE SCALE GENOMIC DNA]</scope>
    <source>
        <strain evidence="3 4">03-1</strain>
    </source>
</reference>
<gene>
    <name evidence="3" type="ORF">VMCG_10288</name>
</gene>
<proteinExistence type="predicted"/>
<dbReference type="InterPro" id="IPR051957">
    <property type="entry name" value="CRISP-LCCL_domain"/>
</dbReference>
<dbReference type="InterPro" id="IPR004043">
    <property type="entry name" value="LCCL"/>
</dbReference>
<dbReference type="SMART" id="SM00603">
    <property type="entry name" value="LCCL"/>
    <property type="match status" value="1"/>
</dbReference>
<name>A0A423VAG6_9PEZI</name>
<feature type="transmembrane region" description="Helical" evidence="1">
    <location>
        <begin position="423"/>
        <end position="444"/>
    </location>
</feature>
<evidence type="ECO:0000313" key="4">
    <source>
        <dbReference type="Proteomes" id="UP000283895"/>
    </source>
</evidence>